<feature type="compositionally biased region" description="Pro residues" evidence="1">
    <location>
        <begin position="167"/>
        <end position="177"/>
    </location>
</feature>
<evidence type="ECO:0000313" key="3">
    <source>
        <dbReference type="Proteomes" id="UP000485058"/>
    </source>
</evidence>
<proteinExistence type="predicted"/>
<organism evidence="2 3">
    <name type="scientific">Haematococcus lacustris</name>
    <name type="common">Green alga</name>
    <name type="synonym">Haematococcus pluvialis</name>
    <dbReference type="NCBI Taxonomy" id="44745"/>
    <lineage>
        <taxon>Eukaryota</taxon>
        <taxon>Viridiplantae</taxon>
        <taxon>Chlorophyta</taxon>
        <taxon>core chlorophytes</taxon>
        <taxon>Chlorophyceae</taxon>
        <taxon>CS clade</taxon>
        <taxon>Chlamydomonadales</taxon>
        <taxon>Haematococcaceae</taxon>
        <taxon>Haematococcus</taxon>
    </lineage>
</organism>
<comment type="caution">
    <text evidence="2">The sequence shown here is derived from an EMBL/GenBank/DDBJ whole genome shotgun (WGS) entry which is preliminary data.</text>
</comment>
<dbReference type="AlphaFoldDB" id="A0A699YGF0"/>
<sequence>MRVLINCVNYVFTITVAWLHYPVGNVAWITFSPSALDAKLATWQLLWQFRHSRPPRSAQCRVRQGSHSDDTLRSATLGACPSLPASSAAPSAAALPAATAAPSPATCPGHARCQLTGPAGAAGRQAGCRPLPAAAPKPRWTGRDPAAPGPPAGLPGTQGPGGQRLTPQPPAQHPPPAALSDLVGLVVPIALLQMGLLWQQAEVQQERPCRPNPVCPGVHIPAVAPAGRSNELQPAMRQQQYIIRDAQMQQAHMLGAHNAMKKTGRACPP</sequence>
<evidence type="ECO:0000313" key="2">
    <source>
        <dbReference type="EMBL" id="GFH06096.1"/>
    </source>
</evidence>
<evidence type="ECO:0000256" key="1">
    <source>
        <dbReference type="SAM" id="MobiDB-lite"/>
    </source>
</evidence>
<gene>
    <name evidence="2" type="ORF">HaLaN_00669</name>
</gene>
<reference evidence="2 3" key="1">
    <citation type="submission" date="2020-02" db="EMBL/GenBank/DDBJ databases">
        <title>Draft genome sequence of Haematococcus lacustris strain NIES-144.</title>
        <authorList>
            <person name="Morimoto D."/>
            <person name="Nakagawa S."/>
            <person name="Yoshida T."/>
            <person name="Sawayama S."/>
        </authorList>
    </citation>
    <scope>NUCLEOTIDE SEQUENCE [LARGE SCALE GENOMIC DNA]</scope>
    <source>
        <strain evidence="2 3">NIES-144</strain>
    </source>
</reference>
<protein>
    <submittedName>
        <fullName evidence="2">Uncharacterized protein</fullName>
    </submittedName>
</protein>
<accession>A0A699YGF0</accession>
<dbReference type="EMBL" id="BLLF01000022">
    <property type="protein sequence ID" value="GFH06096.1"/>
    <property type="molecule type" value="Genomic_DNA"/>
</dbReference>
<keyword evidence="3" id="KW-1185">Reference proteome</keyword>
<feature type="region of interest" description="Disordered" evidence="1">
    <location>
        <begin position="118"/>
        <end position="177"/>
    </location>
</feature>
<dbReference type="Proteomes" id="UP000485058">
    <property type="component" value="Unassembled WGS sequence"/>
</dbReference>
<name>A0A699YGF0_HAELA</name>